<evidence type="ECO:0000259" key="9">
    <source>
        <dbReference type="Pfam" id="PF16916"/>
    </source>
</evidence>
<evidence type="ECO:0000313" key="10">
    <source>
        <dbReference type="EMBL" id="MBC3898964.1"/>
    </source>
</evidence>
<feature type="transmembrane region" description="Helical" evidence="7">
    <location>
        <begin position="197"/>
        <end position="215"/>
    </location>
</feature>
<accession>A0ABR6YUY0</accession>
<dbReference type="InterPro" id="IPR036837">
    <property type="entry name" value="Cation_efflux_CTD_sf"/>
</dbReference>
<feature type="domain" description="Cation efflux protein transmembrane" evidence="8">
    <location>
        <begin position="31"/>
        <end position="223"/>
    </location>
</feature>
<organism evidence="10 11">
    <name type="scientific">Acetobacterium malicum</name>
    <dbReference type="NCBI Taxonomy" id="52692"/>
    <lineage>
        <taxon>Bacteria</taxon>
        <taxon>Bacillati</taxon>
        <taxon>Bacillota</taxon>
        <taxon>Clostridia</taxon>
        <taxon>Eubacteriales</taxon>
        <taxon>Eubacteriaceae</taxon>
        <taxon>Acetobacterium</taxon>
    </lineage>
</organism>
<dbReference type="Gene3D" id="3.30.70.1350">
    <property type="entry name" value="Cation efflux protein, cytoplasmic domain"/>
    <property type="match status" value="1"/>
</dbReference>
<dbReference type="EMBL" id="WJBE01000003">
    <property type="protein sequence ID" value="MBC3898964.1"/>
    <property type="molecule type" value="Genomic_DNA"/>
</dbReference>
<evidence type="ECO:0000313" key="11">
    <source>
        <dbReference type="Proteomes" id="UP000622405"/>
    </source>
</evidence>
<proteinExistence type="inferred from homology"/>
<feature type="transmembrane region" description="Helical" evidence="7">
    <location>
        <begin position="173"/>
        <end position="191"/>
    </location>
</feature>
<keyword evidence="6 7" id="KW-0472">Membrane</keyword>
<dbReference type="InterPro" id="IPR027470">
    <property type="entry name" value="Cation_efflux_CTD"/>
</dbReference>
<comment type="similarity">
    <text evidence="2">Belongs to the cation diffusion facilitator (CDF) transporter (TC 2.A.4) family.</text>
</comment>
<evidence type="ECO:0000256" key="2">
    <source>
        <dbReference type="ARBA" id="ARBA00008114"/>
    </source>
</evidence>
<evidence type="ECO:0000256" key="6">
    <source>
        <dbReference type="ARBA" id="ARBA00023136"/>
    </source>
</evidence>
<comment type="caution">
    <text evidence="10">The sequence shown here is derived from an EMBL/GenBank/DDBJ whole genome shotgun (WGS) entry which is preliminary data.</text>
</comment>
<dbReference type="SUPFAM" id="SSF160240">
    <property type="entry name" value="Cation efflux protein cytoplasmic domain-like"/>
    <property type="match status" value="1"/>
</dbReference>
<evidence type="ECO:0000256" key="4">
    <source>
        <dbReference type="ARBA" id="ARBA00022692"/>
    </source>
</evidence>
<feature type="transmembrane region" description="Helical" evidence="7">
    <location>
        <begin position="127"/>
        <end position="152"/>
    </location>
</feature>
<evidence type="ECO:0000256" key="5">
    <source>
        <dbReference type="ARBA" id="ARBA00022989"/>
    </source>
</evidence>
<evidence type="ECO:0000256" key="1">
    <source>
        <dbReference type="ARBA" id="ARBA00004141"/>
    </source>
</evidence>
<dbReference type="Gene3D" id="1.20.1510.10">
    <property type="entry name" value="Cation efflux protein transmembrane domain"/>
    <property type="match status" value="1"/>
</dbReference>
<dbReference type="PANTHER" id="PTHR43840">
    <property type="entry name" value="MITOCHONDRIAL METAL TRANSPORTER 1-RELATED"/>
    <property type="match status" value="1"/>
</dbReference>
<dbReference type="InterPro" id="IPR050291">
    <property type="entry name" value="CDF_Transporter"/>
</dbReference>
<evidence type="ECO:0000256" key="7">
    <source>
        <dbReference type="SAM" id="Phobius"/>
    </source>
</evidence>
<keyword evidence="3" id="KW-0813">Transport</keyword>
<evidence type="ECO:0000259" key="8">
    <source>
        <dbReference type="Pfam" id="PF01545"/>
    </source>
</evidence>
<gene>
    <name evidence="10" type="ORF">GH811_04975</name>
</gene>
<comment type="subcellular location">
    <subcellularLocation>
        <location evidence="1">Membrane</location>
        <topology evidence="1">Multi-pass membrane protein</topology>
    </subcellularLocation>
</comment>
<dbReference type="InterPro" id="IPR027469">
    <property type="entry name" value="Cation_efflux_TMD_sf"/>
</dbReference>
<dbReference type="Proteomes" id="UP000622405">
    <property type="component" value="Unassembled WGS sequence"/>
</dbReference>
<name>A0ABR6YUY0_9FIRM</name>
<dbReference type="Pfam" id="PF16916">
    <property type="entry name" value="ZT_dimer"/>
    <property type="match status" value="1"/>
</dbReference>
<dbReference type="RefSeq" id="WP_186893548.1">
    <property type="nucleotide sequence ID" value="NZ_WJBE01000003.1"/>
</dbReference>
<protein>
    <submittedName>
        <fullName evidence="10">Cation diffusion facilitator family transporter</fullName>
    </submittedName>
</protein>
<feature type="transmembrane region" description="Helical" evidence="7">
    <location>
        <begin position="28"/>
        <end position="51"/>
    </location>
</feature>
<dbReference type="PANTHER" id="PTHR43840:SF50">
    <property type="entry name" value="MANGANESE EFFLUX SYSTEM PROTEIN MNES"/>
    <property type="match status" value="1"/>
</dbReference>
<dbReference type="InterPro" id="IPR002524">
    <property type="entry name" value="Cation_efflux"/>
</dbReference>
<reference evidence="10 11" key="1">
    <citation type="journal article" date="2020" name="mSystems">
        <title>Defining Genomic and Predicted Metabolic Features of the Acetobacterium Genus.</title>
        <authorList>
            <person name="Ross D.E."/>
            <person name="Marshall C.W."/>
            <person name="Gulliver D."/>
            <person name="May H.D."/>
            <person name="Norman R.S."/>
        </authorList>
    </citation>
    <scope>NUCLEOTIDE SEQUENCE [LARGE SCALE GENOMIC DNA]</scope>
    <source>
        <strain evidence="10 11">DSM 4132</strain>
    </source>
</reference>
<dbReference type="SUPFAM" id="SSF161111">
    <property type="entry name" value="Cation efflux protein transmembrane domain-like"/>
    <property type="match status" value="1"/>
</dbReference>
<dbReference type="InterPro" id="IPR058533">
    <property type="entry name" value="Cation_efflux_TM"/>
</dbReference>
<feature type="transmembrane region" description="Helical" evidence="7">
    <location>
        <begin position="97"/>
        <end position="115"/>
    </location>
</feature>
<dbReference type="NCBIfam" id="TIGR01297">
    <property type="entry name" value="CDF"/>
    <property type="match status" value="1"/>
</dbReference>
<keyword evidence="11" id="KW-1185">Reference proteome</keyword>
<evidence type="ECO:0000256" key="3">
    <source>
        <dbReference type="ARBA" id="ARBA00022448"/>
    </source>
</evidence>
<feature type="domain" description="Cation efflux protein cytoplasmic" evidence="9">
    <location>
        <begin position="227"/>
        <end position="303"/>
    </location>
</feature>
<keyword evidence="4 7" id="KW-0812">Transmembrane</keyword>
<dbReference type="Pfam" id="PF01545">
    <property type="entry name" value="Cation_efflux"/>
    <property type="match status" value="1"/>
</dbReference>
<keyword evidence="5 7" id="KW-1133">Transmembrane helix</keyword>
<sequence length="397" mass="44465">MTNILIRKLIKNYENTGNSRVRENYGKLASIMGIGSNLLLFVIKITVGLLFNSISITADAVNNLSDSGSSLVTLLGFKLSGKPADADHPFGHQRMEYISGLVVSFIILFLGLQLIQSSFDKILHPELPQFSIISVVVLIVAILIKLWQCLFYRKIGKTINSLTLLATAIDSRNDIMATSAVLVATIVTYLTGFDLDGYMGVVVAVFIIISGINLVRETISPLLGTAPSNELVDQIYKKILGYEHIIGLHDLMIHNYGESKIYASVHCEVPAELDVLISHSVIDKIERDFLKDMNIHLIIHLDPVITNDEKTNDLKEQVEQTIARISPDIHIHDFRVVWGYNHSNLIFDVVVPFDVEWSDEELSIMIANEIYKINPAYHAVITVDYNHYVPNEDEFCV</sequence>